<dbReference type="EMBL" id="ABCB02000021">
    <property type="protein sequence ID" value="EDO59723.1"/>
    <property type="molecule type" value="Genomic_DNA"/>
</dbReference>
<evidence type="ECO:0000313" key="2">
    <source>
        <dbReference type="Proteomes" id="UP000003490"/>
    </source>
</evidence>
<dbReference type="HOGENOM" id="CLU_3134138_0_0_9"/>
<reference evidence="1 2" key="1">
    <citation type="submission" date="2007-08" db="EMBL/GenBank/DDBJ databases">
        <title>Draft genome sequence of Clostridium leptum (DSM 753).</title>
        <authorList>
            <person name="Sudarsanam P."/>
            <person name="Ley R."/>
            <person name="Guruge J."/>
            <person name="Turnbaugh P.J."/>
            <person name="Mahowald M."/>
            <person name="Liep D."/>
            <person name="Gordon J."/>
        </authorList>
    </citation>
    <scope>NUCLEOTIDE SEQUENCE [LARGE SCALE GENOMIC DNA]</scope>
    <source>
        <strain evidence="1 2">DSM 753</strain>
    </source>
</reference>
<protein>
    <submittedName>
        <fullName evidence="1">Uncharacterized protein</fullName>
    </submittedName>
</protein>
<sequence>MRKRFDRLRKGGSNDAAVQDRPFLLEMKKGKGRREFRAAPLREWIKKYL</sequence>
<accession>A7VYU5</accession>
<comment type="caution">
    <text evidence="1">The sequence shown here is derived from an EMBL/GenBank/DDBJ whole genome shotgun (WGS) entry which is preliminary data.</text>
</comment>
<organism evidence="1 2">
    <name type="scientific">[Clostridium] leptum DSM 753</name>
    <dbReference type="NCBI Taxonomy" id="428125"/>
    <lineage>
        <taxon>Bacteria</taxon>
        <taxon>Bacillati</taxon>
        <taxon>Bacillota</taxon>
        <taxon>Clostridia</taxon>
        <taxon>Eubacteriales</taxon>
        <taxon>Oscillospiraceae</taxon>
        <taxon>Oscillospiraceae incertae sedis</taxon>
    </lineage>
</organism>
<reference evidence="1 2" key="2">
    <citation type="submission" date="2007-08" db="EMBL/GenBank/DDBJ databases">
        <authorList>
            <person name="Fulton L."/>
            <person name="Clifton S."/>
            <person name="Fulton B."/>
            <person name="Xu J."/>
            <person name="Minx P."/>
            <person name="Pepin K.H."/>
            <person name="Johnson M."/>
            <person name="Thiruvilangam P."/>
            <person name="Bhonagiri V."/>
            <person name="Nash W.E."/>
            <person name="Wang C."/>
            <person name="Mardis E.R."/>
            <person name="Wilson R.K."/>
        </authorList>
    </citation>
    <scope>NUCLEOTIDE SEQUENCE [LARGE SCALE GENOMIC DNA]</scope>
    <source>
        <strain evidence="1 2">DSM 753</strain>
    </source>
</reference>
<evidence type="ECO:0000313" key="1">
    <source>
        <dbReference type="EMBL" id="EDO59723.1"/>
    </source>
</evidence>
<dbReference type="AlphaFoldDB" id="A7VYU5"/>
<dbReference type="Proteomes" id="UP000003490">
    <property type="component" value="Unassembled WGS sequence"/>
</dbReference>
<gene>
    <name evidence="1" type="ORF">CLOLEP_03773</name>
</gene>
<name>A7VYU5_9FIRM</name>
<proteinExistence type="predicted"/>